<keyword evidence="3" id="KW-1185">Reference proteome</keyword>
<protein>
    <submittedName>
        <fullName evidence="2">Uncharacterized protein</fullName>
    </submittedName>
</protein>
<accession>A0A1Y2DZH3</accession>
<proteinExistence type="predicted"/>
<comment type="caution">
    <text evidence="2">The sequence shown here is derived from an EMBL/GenBank/DDBJ whole genome shotgun (WGS) entry which is preliminary data.</text>
</comment>
<feature type="chain" id="PRO_5012327519" evidence="1">
    <location>
        <begin position="39"/>
        <end position="90"/>
    </location>
</feature>
<evidence type="ECO:0000256" key="1">
    <source>
        <dbReference type="SAM" id="SignalP"/>
    </source>
</evidence>
<reference evidence="2 3" key="1">
    <citation type="submission" date="2016-07" db="EMBL/GenBank/DDBJ databases">
        <title>Pervasive Adenine N6-methylation of Active Genes in Fungi.</title>
        <authorList>
            <consortium name="DOE Joint Genome Institute"/>
            <person name="Mondo S.J."/>
            <person name="Dannebaum R.O."/>
            <person name="Kuo R.C."/>
            <person name="Labutti K."/>
            <person name="Haridas S."/>
            <person name="Kuo A."/>
            <person name="Salamov A."/>
            <person name="Ahrendt S.R."/>
            <person name="Lipzen A."/>
            <person name="Sullivan W."/>
            <person name="Andreopoulos W.B."/>
            <person name="Clum A."/>
            <person name="Lindquist E."/>
            <person name="Daum C."/>
            <person name="Ramamoorthy G.K."/>
            <person name="Gryganskyi A."/>
            <person name="Culley D."/>
            <person name="Magnuson J.K."/>
            <person name="James T.Y."/>
            <person name="O'Malley M.A."/>
            <person name="Stajich J.E."/>
            <person name="Spatafora J.W."/>
            <person name="Visel A."/>
            <person name="Grigoriev I.V."/>
        </authorList>
    </citation>
    <scope>NUCLEOTIDE SEQUENCE [LARGE SCALE GENOMIC DNA]</scope>
    <source>
        <strain evidence="2 3">CBS 129021</strain>
    </source>
</reference>
<dbReference type="EMBL" id="MCFJ01000007">
    <property type="protein sequence ID" value="ORY64504.1"/>
    <property type="molecule type" value="Genomic_DNA"/>
</dbReference>
<sequence length="90" mass="10527">MNTERQSGPGASKKLRSRTWHRLHNFLFWLLYSPVLTAWQNGLSTATSGNRSRITRRNLRWILNEKRLPSMKRLPRAVSRDSCTRSNCSL</sequence>
<dbReference type="RefSeq" id="XP_040715918.1">
    <property type="nucleotide sequence ID" value="XM_040860364.1"/>
</dbReference>
<keyword evidence="1" id="KW-0732">Signal</keyword>
<dbReference type="InParanoid" id="A0A1Y2DZH3"/>
<evidence type="ECO:0000313" key="2">
    <source>
        <dbReference type="EMBL" id="ORY64504.1"/>
    </source>
</evidence>
<organism evidence="2 3">
    <name type="scientific">Pseudomassariella vexata</name>
    <dbReference type="NCBI Taxonomy" id="1141098"/>
    <lineage>
        <taxon>Eukaryota</taxon>
        <taxon>Fungi</taxon>
        <taxon>Dikarya</taxon>
        <taxon>Ascomycota</taxon>
        <taxon>Pezizomycotina</taxon>
        <taxon>Sordariomycetes</taxon>
        <taxon>Xylariomycetidae</taxon>
        <taxon>Amphisphaeriales</taxon>
        <taxon>Pseudomassariaceae</taxon>
        <taxon>Pseudomassariella</taxon>
    </lineage>
</organism>
<feature type="signal peptide" evidence="1">
    <location>
        <begin position="1"/>
        <end position="38"/>
    </location>
</feature>
<gene>
    <name evidence="2" type="ORF">BCR38DRAFT_435320</name>
</gene>
<dbReference type="GeneID" id="63776576"/>
<evidence type="ECO:0000313" key="3">
    <source>
        <dbReference type="Proteomes" id="UP000193689"/>
    </source>
</evidence>
<dbReference type="AlphaFoldDB" id="A0A1Y2DZH3"/>
<name>A0A1Y2DZH3_9PEZI</name>
<dbReference type="Proteomes" id="UP000193689">
    <property type="component" value="Unassembled WGS sequence"/>
</dbReference>